<proteinExistence type="predicted"/>
<dbReference type="Proteomes" id="UP001207626">
    <property type="component" value="Unassembled WGS sequence"/>
</dbReference>
<evidence type="ECO:0000313" key="7">
    <source>
        <dbReference type="EMBL" id="MCY9519947.1"/>
    </source>
</evidence>
<evidence type="ECO:0000256" key="4">
    <source>
        <dbReference type="SAM" id="MobiDB-lite"/>
    </source>
</evidence>
<feature type="compositionally biased region" description="Basic and acidic residues" evidence="4">
    <location>
        <begin position="1"/>
        <end position="16"/>
    </location>
</feature>
<accession>A0ABT4DRG1</accession>
<dbReference type="Gene3D" id="2.40.10.120">
    <property type="match status" value="1"/>
</dbReference>
<dbReference type="PANTHER" id="PTHR43343:SF3">
    <property type="entry name" value="PROTEASE DO-LIKE 8, CHLOROPLASTIC"/>
    <property type="match status" value="1"/>
</dbReference>
<evidence type="ECO:0000256" key="2">
    <source>
        <dbReference type="ARBA" id="ARBA00022801"/>
    </source>
</evidence>
<evidence type="ECO:0000256" key="3">
    <source>
        <dbReference type="ARBA" id="ARBA00022825"/>
    </source>
</evidence>
<protein>
    <submittedName>
        <fullName evidence="7">Trypsin-like peptidase domain-containing protein</fullName>
    </submittedName>
</protein>
<keyword evidence="3" id="KW-0720">Serine protease</keyword>
<dbReference type="SMART" id="SM00228">
    <property type="entry name" value="PDZ"/>
    <property type="match status" value="1"/>
</dbReference>
<keyword evidence="5" id="KW-0472">Membrane</keyword>
<dbReference type="InterPro" id="IPR001478">
    <property type="entry name" value="PDZ"/>
</dbReference>
<dbReference type="SUPFAM" id="SSF50156">
    <property type="entry name" value="PDZ domain-like"/>
    <property type="match status" value="1"/>
</dbReference>
<evidence type="ECO:0000256" key="1">
    <source>
        <dbReference type="ARBA" id="ARBA00022670"/>
    </source>
</evidence>
<feature type="compositionally biased region" description="Basic and acidic residues" evidence="4">
    <location>
        <begin position="30"/>
        <end position="46"/>
    </location>
</feature>
<keyword evidence="5" id="KW-1133">Transmembrane helix</keyword>
<dbReference type="SUPFAM" id="SSF50494">
    <property type="entry name" value="Trypsin-like serine proteases"/>
    <property type="match status" value="1"/>
</dbReference>
<feature type="region of interest" description="Disordered" evidence="4">
    <location>
        <begin position="1"/>
        <end position="109"/>
    </location>
</feature>
<dbReference type="InterPro" id="IPR001940">
    <property type="entry name" value="Peptidase_S1C"/>
</dbReference>
<dbReference type="PRINTS" id="PR00834">
    <property type="entry name" value="PROTEASES2C"/>
</dbReference>
<name>A0ABT4DRG1_9BACL</name>
<keyword evidence="5" id="KW-0812">Transmembrane</keyword>
<evidence type="ECO:0000259" key="6">
    <source>
        <dbReference type="SMART" id="SM00228"/>
    </source>
</evidence>
<feature type="compositionally biased region" description="Polar residues" evidence="4">
    <location>
        <begin position="60"/>
        <end position="72"/>
    </location>
</feature>
<dbReference type="Pfam" id="PF13180">
    <property type="entry name" value="PDZ_2"/>
    <property type="match status" value="1"/>
</dbReference>
<keyword evidence="1" id="KW-0645">Protease</keyword>
<gene>
    <name evidence="7" type="ORF">M5X09_09655</name>
</gene>
<dbReference type="Gene3D" id="2.30.42.10">
    <property type="match status" value="1"/>
</dbReference>
<dbReference type="CDD" id="cd06779">
    <property type="entry name" value="cpPDZ_Deg_HtrA-like"/>
    <property type="match status" value="1"/>
</dbReference>
<reference evidence="7 8" key="1">
    <citation type="submission" date="2022-05" db="EMBL/GenBank/DDBJ databases">
        <title>Genome Sequencing of Bee-Associated Microbes.</title>
        <authorList>
            <person name="Dunlap C."/>
        </authorList>
    </citation>
    <scope>NUCLEOTIDE SEQUENCE [LARGE SCALE GENOMIC DNA]</scope>
    <source>
        <strain evidence="7 8">NRRL NRS-1438</strain>
    </source>
</reference>
<feature type="domain" description="PDZ" evidence="6">
    <location>
        <begin position="448"/>
        <end position="530"/>
    </location>
</feature>
<organism evidence="7 8">
    <name type="scientific">Paenibacillus apiarius</name>
    <dbReference type="NCBI Taxonomy" id="46240"/>
    <lineage>
        <taxon>Bacteria</taxon>
        <taxon>Bacillati</taxon>
        <taxon>Bacillota</taxon>
        <taxon>Bacilli</taxon>
        <taxon>Bacillales</taxon>
        <taxon>Paenibacillaceae</taxon>
        <taxon>Paenibacillus</taxon>
    </lineage>
</organism>
<dbReference type="PANTHER" id="PTHR43343">
    <property type="entry name" value="PEPTIDASE S12"/>
    <property type="match status" value="1"/>
</dbReference>
<dbReference type="RefSeq" id="WP_087433450.1">
    <property type="nucleotide sequence ID" value="NZ_JAMDLV010000049.1"/>
</dbReference>
<dbReference type="Pfam" id="PF13365">
    <property type="entry name" value="Trypsin_2"/>
    <property type="match status" value="1"/>
</dbReference>
<dbReference type="InterPro" id="IPR009003">
    <property type="entry name" value="Peptidase_S1_PA"/>
</dbReference>
<dbReference type="EMBL" id="JAMDLW010000010">
    <property type="protein sequence ID" value="MCY9519947.1"/>
    <property type="molecule type" value="Genomic_DNA"/>
</dbReference>
<comment type="caution">
    <text evidence="7">The sequence shown here is derived from an EMBL/GenBank/DDBJ whole genome shotgun (WGS) entry which is preliminary data.</text>
</comment>
<dbReference type="InterPro" id="IPR036034">
    <property type="entry name" value="PDZ_sf"/>
</dbReference>
<sequence length="554" mass="58654">MDEQGRKFFSTSDKDSNTTSSTEPMNGQAADHEKQSREDGAERKSQEGSSYYYAYGPYQSVKNTDPATTTSVDPKGRTSDVQVTPPNPVKPLPFSSVTQQGAGLGGYAGGGAGGAGGVPPQGAQGNWQFNEPKRKRRTSFLTIFASFMAGVLVVGSLMFAADKTNLFTGDQAFAGNDSATSAAANAVTTNAPGTPFPDGASSVAEVVKQASPAVVKIETYARTGGGGSQGSNPWMDDPFFRQFFGDSYGSNGNSRQDAQQQLQPLGLGTGFIFDKSGYILTNQHVIEGGEMIQVTVEGYKKPLKAELLGHSKDLDLAVLKITGEGDFPTVPLGNSDGTQVGDWLVAIGNPSGFDHSVTVGVLSARERSIDVNDNGSARKYEHLLQTDASINPGNSGGPLLNMKGEVIGMNVAVSKQSQGIGFAIPSNVMNKVVNDLKANKEIAKDPVPFIGATLATMTEDFAKQMGISNIEGSLVMNVLFGSPAYEADLRAYDIITGMDGKSFAAKEDLIEEIGKKKVGDTVTLQIIRNGKKADVQVKIGDRNKFENQLQQQQP</sequence>
<evidence type="ECO:0000313" key="8">
    <source>
        <dbReference type="Proteomes" id="UP001207626"/>
    </source>
</evidence>
<evidence type="ECO:0000256" key="5">
    <source>
        <dbReference type="SAM" id="Phobius"/>
    </source>
</evidence>
<keyword evidence="8" id="KW-1185">Reference proteome</keyword>
<feature type="transmembrane region" description="Helical" evidence="5">
    <location>
        <begin position="140"/>
        <end position="161"/>
    </location>
</feature>
<dbReference type="InterPro" id="IPR051201">
    <property type="entry name" value="Chloro_Bact_Ser_Proteases"/>
</dbReference>
<keyword evidence="2" id="KW-0378">Hydrolase</keyword>